<evidence type="ECO:0000313" key="4">
    <source>
        <dbReference type="EMBL" id="CAG9328072.1"/>
    </source>
</evidence>
<keyword evidence="1" id="KW-0677">Repeat</keyword>
<evidence type="ECO:0000256" key="1">
    <source>
        <dbReference type="ARBA" id="ARBA00022737"/>
    </source>
</evidence>
<comment type="caution">
    <text evidence="4">The sequence shown here is derived from an EMBL/GenBank/DDBJ whole genome shotgun (WGS) entry which is preliminary data.</text>
</comment>
<dbReference type="SUPFAM" id="SSF48452">
    <property type="entry name" value="TPR-like"/>
    <property type="match status" value="1"/>
</dbReference>
<feature type="repeat" description="TPR" evidence="3">
    <location>
        <begin position="60"/>
        <end position="93"/>
    </location>
</feature>
<keyword evidence="5" id="KW-1185">Reference proteome</keyword>
<keyword evidence="2 3" id="KW-0802">TPR repeat</keyword>
<feature type="repeat" description="TPR" evidence="3">
    <location>
        <begin position="26"/>
        <end position="59"/>
    </location>
</feature>
<dbReference type="PROSITE" id="PS50005">
    <property type="entry name" value="TPR"/>
    <property type="match status" value="2"/>
</dbReference>
<dbReference type="AlphaFoldDB" id="A0AAU9JR84"/>
<dbReference type="PANTHER" id="PTHR44943">
    <property type="entry name" value="CELLULOSE SYNTHASE OPERON PROTEIN C"/>
    <property type="match status" value="1"/>
</dbReference>
<evidence type="ECO:0008006" key="6">
    <source>
        <dbReference type="Google" id="ProtNLM"/>
    </source>
</evidence>
<dbReference type="PANTHER" id="PTHR44943:SF4">
    <property type="entry name" value="TPR REPEAT-CONTAINING PROTEIN MJ0798"/>
    <property type="match status" value="1"/>
</dbReference>
<dbReference type="Proteomes" id="UP001162131">
    <property type="component" value="Unassembled WGS sequence"/>
</dbReference>
<proteinExistence type="predicted"/>
<protein>
    <recommendedName>
        <fullName evidence="6">Tetratricopeptide repeat protein</fullName>
    </recommendedName>
</protein>
<dbReference type="Gene3D" id="1.25.40.10">
    <property type="entry name" value="Tetratricopeptide repeat domain"/>
    <property type="match status" value="2"/>
</dbReference>
<evidence type="ECO:0000313" key="5">
    <source>
        <dbReference type="Proteomes" id="UP001162131"/>
    </source>
</evidence>
<accession>A0AAU9JR84</accession>
<reference evidence="4" key="1">
    <citation type="submission" date="2021-09" db="EMBL/GenBank/DDBJ databases">
        <authorList>
            <consortium name="AG Swart"/>
            <person name="Singh M."/>
            <person name="Singh A."/>
            <person name="Seah K."/>
            <person name="Emmerich C."/>
        </authorList>
    </citation>
    <scope>NUCLEOTIDE SEQUENCE</scope>
    <source>
        <strain evidence="4">ATCC30299</strain>
    </source>
</reference>
<dbReference type="InterPro" id="IPR019734">
    <property type="entry name" value="TPR_rpt"/>
</dbReference>
<dbReference type="Pfam" id="PF13181">
    <property type="entry name" value="TPR_8"/>
    <property type="match status" value="1"/>
</dbReference>
<gene>
    <name evidence="4" type="ORF">BSTOLATCC_MIC45531</name>
</gene>
<dbReference type="SMART" id="SM00028">
    <property type="entry name" value="TPR"/>
    <property type="match status" value="2"/>
</dbReference>
<dbReference type="Pfam" id="PF13432">
    <property type="entry name" value="TPR_16"/>
    <property type="match status" value="1"/>
</dbReference>
<sequence>MILINEKRYEEAINYFDNAIRIQKKALYYINKGNALKELSRSHEAIGCYDEAIRIDPEEASAFNGIGIILDNEKRYEEANLYYNRALECKPKNSKKSSEKYMH</sequence>
<name>A0AAU9JR84_9CILI</name>
<evidence type="ECO:0000256" key="2">
    <source>
        <dbReference type="ARBA" id="ARBA00022803"/>
    </source>
</evidence>
<dbReference type="InterPro" id="IPR011990">
    <property type="entry name" value="TPR-like_helical_dom_sf"/>
</dbReference>
<evidence type="ECO:0000256" key="3">
    <source>
        <dbReference type="PROSITE-ProRule" id="PRU00339"/>
    </source>
</evidence>
<organism evidence="4 5">
    <name type="scientific">Blepharisma stoltei</name>
    <dbReference type="NCBI Taxonomy" id="1481888"/>
    <lineage>
        <taxon>Eukaryota</taxon>
        <taxon>Sar</taxon>
        <taxon>Alveolata</taxon>
        <taxon>Ciliophora</taxon>
        <taxon>Postciliodesmatophora</taxon>
        <taxon>Heterotrichea</taxon>
        <taxon>Heterotrichida</taxon>
        <taxon>Blepharismidae</taxon>
        <taxon>Blepharisma</taxon>
    </lineage>
</organism>
<dbReference type="EMBL" id="CAJZBQ010000045">
    <property type="protein sequence ID" value="CAG9328072.1"/>
    <property type="molecule type" value="Genomic_DNA"/>
</dbReference>
<dbReference type="InterPro" id="IPR051685">
    <property type="entry name" value="Ycf3/AcsC/BcsC/TPR_MFPF"/>
</dbReference>